<dbReference type="EMBL" id="JAGFBS010000019">
    <property type="protein sequence ID" value="KAG6374195.1"/>
    <property type="molecule type" value="Genomic_DNA"/>
</dbReference>
<proteinExistence type="predicted"/>
<evidence type="ECO:0000313" key="2">
    <source>
        <dbReference type="Proteomes" id="UP000683000"/>
    </source>
</evidence>
<comment type="caution">
    <text evidence="1">The sequence shown here is derived from an EMBL/GenBank/DDBJ whole genome shotgun (WGS) entry which is preliminary data.</text>
</comment>
<dbReference type="Proteomes" id="UP000683000">
    <property type="component" value="Unassembled WGS sequence"/>
</dbReference>
<sequence>MVTAGFPANAAGRMLDVFVRNEGTLPQRFYAVRAEFNTVNERAVRLWNGMRFRIIGAPDPQLTSNSQRSYQRSIDPIALRRSGITGFVGEVTKDKLFQAIVKKFVYHTMEQSGIPTNVSLPGSNQTR</sequence>
<organism evidence="1 2">
    <name type="scientific">Boletus reticuloceps</name>
    <dbReference type="NCBI Taxonomy" id="495285"/>
    <lineage>
        <taxon>Eukaryota</taxon>
        <taxon>Fungi</taxon>
        <taxon>Dikarya</taxon>
        <taxon>Basidiomycota</taxon>
        <taxon>Agaricomycotina</taxon>
        <taxon>Agaricomycetes</taxon>
        <taxon>Agaricomycetidae</taxon>
        <taxon>Boletales</taxon>
        <taxon>Boletineae</taxon>
        <taxon>Boletaceae</taxon>
        <taxon>Boletoideae</taxon>
        <taxon>Boletus</taxon>
    </lineage>
</organism>
<dbReference type="AlphaFoldDB" id="A0A8I3A947"/>
<accession>A0A8I3A947</accession>
<reference evidence="1" key="1">
    <citation type="submission" date="2021-03" db="EMBL/GenBank/DDBJ databases">
        <title>Evolutionary innovations through gain and loss of genes in the ectomycorrhizal Boletales.</title>
        <authorList>
            <person name="Wu G."/>
            <person name="Miyauchi S."/>
            <person name="Morin E."/>
            <person name="Yang Z.-L."/>
            <person name="Xu J."/>
            <person name="Martin F.M."/>
        </authorList>
    </citation>
    <scope>NUCLEOTIDE SEQUENCE</scope>
    <source>
        <strain evidence="1">BR01</strain>
    </source>
</reference>
<gene>
    <name evidence="1" type="ORF">JVT61DRAFT_4849</name>
</gene>
<keyword evidence="2" id="KW-1185">Reference proteome</keyword>
<evidence type="ECO:0000313" key="1">
    <source>
        <dbReference type="EMBL" id="KAG6374195.1"/>
    </source>
</evidence>
<protein>
    <submittedName>
        <fullName evidence="1">Uncharacterized protein</fullName>
    </submittedName>
</protein>
<name>A0A8I3A947_9AGAM</name>